<dbReference type="AlphaFoldDB" id="A0A2D4PQ32"/>
<proteinExistence type="predicted"/>
<feature type="coiled-coil region" evidence="1">
    <location>
        <begin position="20"/>
        <end position="54"/>
    </location>
</feature>
<feature type="compositionally biased region" description="Basic residues" evidence="2">
    <location>
        <begin position="91"/>
        <end position="104"/>
    </location>
</feature>
<evidence type="ECO:0000313" key="3">
    <source>
        <dbReference type="EMBL" id="LAB60122.1"/>
    </source>
</evidence>
<reference evidence="3" key="2">
    <citation type="submission" date="2017-11" db="EMBL/GenBank/DDBJ databases">
        <title>Coralsnake Venomics: Analyses of Venom Gland Transcriptomes and Proteomes of Six Brazilian Taxa.</title>
        <authorList>
            <person name="Aird S.D."/>
            <person name="Jorge da Silva N."/>
            <person name="Qiu L."/>
            <person name="Villar-Briones A."/>
            <person name="Aparecida-Saddi V."/>
            <person name="Campos-Telles M.P."/>
            <person name="Grau M."/>
            <person name="Mikheyev A.S."/>
        </authorList>
    </citation>
    <scope>NUCLEOTIDE SEQUENCE</scope>
    <source>
        <tissue evidence="3">Venom_gland</tissue>
    </source>
</reference>
<evidence type="ECO:0000256" key="1">
    <source>
        <dbReference type="SAM" id="Coils"/>
    </source>
</evidence>
<feature type="compositionally biased region" description="Basic residues" evidence="2">
    <location>
        <begin position="63"/>
        <end position="81"/>
    </location>
</feature>
<organism evidence="3">
    <name type="scientific">Micrurus surinamensis</name>
    <name type="common">Surinam coral snake</name>
    <dbReference type="NCBI Taxonomy" id="129470"/>
    <lineage>
        <taxon>Eukaryota</taxon>
        <taxon>Metazoa</taxon>
        <taxon>Chordata</taxon>
        <taxon>Craniata</taxon>
        <taxon>Vertebrata</taxon>
        <taxon>Euteleostomi</taxon>
        <taxon>Lepidosauria</taxon>
        <taxon>Squamata</taxon>
        <taxon>Bifurcata</taxon>
        <taxon>Unidentata</taxon>
        <taxon>Episquamata</taxon>
        <taxon>Toxicofera</taxon>
        <taxon>Serpentes</taxon>
        <taxon>Colubroidea</taxon>
        <taxon>Elapidae</taxon>
        <taxon>Elapinae</taxon>
        <taxon>Micrurus</taxon>
    </lineage>
</organism>
<sequence length="111" mass="13199">MTRNLKMEFKSLKELLHARGESLASELKAMETAIEEYEEEISEKEELVQEEAILNRHLTQRTPQRRGKRRGVKNGRFKKVTKMGNTCKNWRDKKKQQKSKRGKENKRERGI</sequence>
<evidence type="ECO:0000256" key="2">
    <source>
        <dbReference type="SAM" id="MobiDB-lite"/>
    </source>
</evidence>
<reference evidence="3" key="1">
    <citation type="submission" date="2017-07" db="EMBL/GenBank/DDBJ databases">
        <authorList>
            <person name="Mikheyev A."/>
            <person name="Grau M."/>
        </authorList>
    </citation>
    <scope>NUCLEOTIDE SEQUENCE</scope>
    <source>
        <tissue evidence="3">Venom_gland</tissue>
    </source>
</reference>
<dbReference type="EMBL" id="IACN01088663">
    <property type="protein sequence ID" value="LAB60122.1"/>
    <property type="molecule type" value="Transcribed_RNA"/>
</dbReference>
<name>A0A2D4PQ32_MICSU</name>
<keyword evidence="1" id="KW-0175">Coiled coil</keyword>
<protein>
    <submittedName>
        <fullName evidence="3">Uncharacterized protein</fullName>
    </submittedName>
</protein>
<accession>A0A2D4PQ32</accession>
<feature type="region of interest" description="Disordered" evidence="2">
    <location>
        <begin position="60"/>
        <end position="111"/>
    </location>
</feature>